<accession>A0A426ZV97</accession>
<comment type="caution">
    <text evidence="2">The sequence shown here is derived from an EMBL/GenBank/DDBJ whole genome shotgun (WGS) entry which is preliminary data.</text>
</comment>
<reference evidence="2 3" key="1">
    <citation type="journal article" date="2014" name="Agronomy (Basel)">
        <title>A Draft Genome Sequence for Ensete ventricosum, the Drought-Tolerant Tree Against Hunger.</title>
        <authorList>
            <person name="Harrison J."/>
            <person name="Moore K.A."/>
            <person name="Paszkiewicz K."/>
            <person name="Jones T."/>
            <person name="Grant M."/>
            <person name="Ambacheew D."/>
            <person name="Muzemil S."/>
            <person name="Studholme D.J."/>
        </authorList>
    </citation>
    <scope>NUCLEOTIDE SEQUENCE [LARGE SCALE GENOMIC DNA]</scope>
</reference>
<organism evidence="2 3">
    <name type="scientific">Ensete ventricosum</name>
    <name type="common">Abyssinian banana</name>
    <name type="synonym">Musa ensete</name>
    <dbReference type="NCBI Taxonomy" id="4639"/>
    <lineage>
        <taxon>Eukaryota</taxon>
        <taxon>Viridiplantae</taxon>
        <taxon>Streptophyta</taxon>
        <taxon>Embryophyta</taxon>
        <taxon>Tracheophyta</taxon>
        <taxon>Spermatophyta</taxon>
        <taxon>Magnoliopsida</taxon>
        <taxon>Liliopsida</taxon>
        <taxon>Zingiberales</taxon>
        <taxon>Musaceae</taxon>
        <taxon>Ensete</taxon>
    </lineage>
</organism>
<proteinExistence type="predicted"/>
<evidence type="ECO:0000256" key="1">
    <source>
        <dbReference type="SAM" id="MobiDB-lite"/>
    </source>
</evidence>
<dbReference type="EMBL" id="AMZH03004877">
    <property type="protein sequence ID" value="RRT67898.1"/>
    <property type="molecule type" value="Genomic_DNA"/>
</dbReference>
<evidence type="ECO:0000313" key="3">
    <source>
        <dbReference type="Proteomes" id="UP000287651"/>
    </source>
</evidence>
<evidence type="ECO:0000313" key="2">
    <source>
        <dbReference type="EMBL" id="RRT67898.1"/>
    </source>
</evidence>
<feature type="compositionally biased region" description="Basic and acidic residues" evidence="1">
    <location>
        <begin position="40"/>
        <end position="53"/>
    </location>
</feature>
<sequence>MPSLKPSKLYIEEKWQEFLNEFRRSLVGSPIKSQLGKSSNTKESRSEKCDHGQDTGYSHMKVEFPRWEDRDPINWISHAKKFFRFHRVS</sequence>
<feature type="region of interest" description="Disordered" evidence="1">
    <location>
        <begin position="31"/>
        <end position="55"/>
    </location>
</feature>
<name>A0A426ZV97_ENSVE</name>
<dbReference type="AlphaFoldDB" id="A0A426ZV97"/>
<protein>
    <submittedName>
        <fullName evidence="2">Uncharacterized protein</fullName>
    </submittedName>
</protein>
<dbReference type="Proteomes" id="UP000287651">
    <property type="component" value="Unassembled WGS sequence"/>
</dbReference>
<gene>
    <name evidence="2" type="ORF">B296_00037525</name>
</gene>